<keyword evidence="1" id="KW-0812">Transmembrane</keyword>
<dbReference type="InterPro" id="IPR054402">
    <property type="entry name" value="Tt1218-like_dom"/>
</dbReference>
<protein>
    <recommendedName>
        <fullName evidence="2">Type IV pilin Tt1218-like domain-containing protein</fullName>
    </recommendedName>
</protein>
<keyword evidence="1" id="KW-0472">Membrane</keyword>
<accession>A0A3B1BF84</accession>
<evidence type="ECO:0000256" key="1">
    <source>
        <dbReference type="SAM" id="Phobius"/>
    </source>
</evidence>
<dbReference type="InterPro" id="IPR013362">
    <property type="entry name" value="Pilus_4_PilV"/>
</dbReference>
<feature type="transmembrane region" description="Helical" evidence="1">
    <location>
        <begin position="6"/>
        <end position="26"/>
    </location>
</feature>
<evidence type="ECO:0000313" key="3">
    <source>
        <dbReference type="EMBL" id="VAX10038.1"/>
    </source>
</evidence>
<evidence type="ECO:0000259" key="2">
    <source>
        <dbReference type="Pfam" id="PF22150"/>
    </source>
</evidence>
<organism evidence="3">
    <name type="scientific">hydrothermal vent metagenome</name>
    <dbReference type="NCBI Taxonomy" id="652676"/>
    <lineage>
        <taxon>unclassified sequences</taxon>
        <taxon>metagenomes</taxon>
        <taxon>ecological metagenomes</taxon>
    </lineage>
</organism>
<dbReference type="AlphaFoldDB" id="A0A3B1BF84"/>
<reference evidence="3" key="1">
    <citation type="submission" date="2018-06" db="EMBL/GenBank/DDBJ databases">
        <authorList>
            <person name="Zhirakovskaya E."/>
        </authorList>
    </citation>
    <scope>NUCLEOTIDE SEQUENCE</scope>
</reference>
<keyword evidence="1" id="KW-1133">Transmembrane helix</keyword>
<dbReference type="Pfam" id="PF22150">
    <property type="entry name" value="Tt1218-like"/>
    <property type="match status" value="1"/>
</dbReference>
<dbReference type="Pfam" id="PF07963">
    <property type="entry name" value="N_methyl"/>
    <property type="match status" value="1"/>
</dbReference>
<sequence length="109" mass="11441">MQGLTLVEVMIALVILSVGLLGLAGLQIHGLRGTSNANSRVQATFILSGMSERMHANPTEFVRNLTYNGVALNANACGAQPPSCNGGGCTTLQLFTHDNYEVCMSMAAN</sequence>
<dbReference type="NCBIfam" id="TIGR02523">
    <property type="entry name" value="type_IV_pilV"/>
    <property type="match status" value="1"/>
</dbReference>
<dbReference type="NCBIfam" id="TIGR02532">
    <property type="entry name" value="IV_pilin_GFxxxE"/>
    <property type="match status" value="1"/>
</dbReference>
<dbReference type="InterPro" id="IPR012902">
    <property type="entry name" value="N_methyl_site"/>
</dbReference>
<feature type="domain" description="Type IV pilin Tt1218-like" evidence="2">
    <location>
        <begin position="26"/>
        <end position="98"/>
    </location>
</feature>
<feature type="non-terminal residue" evidence="3">
    <location>
        <position position="109"/>
    </location>
</feature>
<gene>
    <name evidence="3" type="ORF">MNBD_GAMMA25-249</name>
</gene>
<dbReference type="EMBL" id="UOFY01000043">
    <property type="protein sequence ID" value="VAX10038.1"/>
    <property type="molecule type" value="Genomic_DNA"/>
</dbReference>
<name>A0A3B1BF84_9ZZZZ</name>
<proteinExistence type="predicted"/>